<reference evidence="1" key="1">
    <citation type="submission" date="2019-09" db="EMBL/GenBank/DDBJ databases">
        <authorList>
            <person name="Tao P."/>
            <person name="Yang T."/>
            <person name="Chen J."/>
            <person name="Lin C."/>
            <person name="Hu J."/>
            <person name="Zhu Y."/>
            <person name="Lv H."/>
            <person name="Tian M."/>
            <person name="Gao Q."/>
            <person name="Jia J."/>
        </authorList>
    </citation>
    <scope>NUCLEOTIDE SEQUENCE</scope>
    <source>
        <strain evidence="1">WV103</strain>
    </source>
</reference>
<proteinExistence type="predicted"/>
<accession>A0A6N0C384</accession>
<evidence type="ECO:0000313" key="1">
    <source>
        <dbReference type="EMBL" id="QKO28983.1"/>
    </source>
</evidence>
<dbReference type="EMBL" id="MN481987">
    <property type="protein sequence ID" value="QKO28983.1"/>
    <property type="molecule type" value="Genomic_DNA"/>
</dbReference>
<sequence>MNIMLLMMMMFGRFRLADAIVVVVVEIMAYNLLGGRFRDPTIV</sequence>
<name>A0A6N0C384_9ABAC</name>
<protein>
    <submittedName>
        <fullName evidence="1">Uncharacterized protein</fullName>
    </submittedName>
</protein>
<organism evidence="1">
    <name type="scientific">Spodoptera exigua multiple nucleopolyhedrovirus</name>
    <dbReference type="NCBI Taxonomy" id="10454"/>
    <lineage>
        <taxon>Viruses</taxon>
        <taxon>Viruses incertae sedis</taxon>
        <taxon>Naldaviricetes</taxon>
        <taxon>Lefavirales</taxon>
        <taxon>Baculoviridae</taxon>
        <taxon>Alphabaculovirus</taxon>
    </lineage>
</organism>